<dbReference type="InterPro" id="IPR013584">
    <property type="entry name" value="RAP"/>
</dbReference>
<organism evidence="2 3">
    <name type="scientific">Plectus sambesii</name>
    <dbReference type="NCBI Taxonomy" id="2011161"/>
    <lineage>
        <taxon>Eukaryota</taxon>
        <taxon>Metazoa</taxon>
        <taxon>Ecdysozoa</taxon>
        <taxon>Nematoda</taxon>
        <taxon>Chromadorea</taxon>
        <taxon>Plectida</taxon>
        <taxon>Plectina</taxon>
        <taxon>Plectoidea</taxon>
        <taxon>Plectidae</taxon>
        <taxon>Plectus</taxon>
    </lineage>
</organism>
<name>A0A914WQ92_9BILA</name>
<dbReference type="GO" id="GO:0005759">
    <property type="term" value="C:mitochondrial matrix"/>
    <property type="evidence" value="ECO:0007669"/>
    <property type="project" value="TreeGrafter"/>
</dbReference>
<evidence type="ECO:0000259" key="1">
    <source>
        <dbReference type="PROSITE" id="PS51286"/>
    </source>
</evidence>
<dbReference type="PANTHER" id="PTHR21228">
    <property type="entry name" value="FAST LEU-RICH DOMAIN-CONTAINING"/>
    <property type="match status" value="1"/>
</dbReference>
<feature type="domain" description="RAP" evidence="1">
    <location>
        <begin position="594"/>
        <end position="656"/>
    </location>
</feature>
<dbReference type="PROSITE" id="PS51286">
    <property type="entry name" value="RAP"/>
    <property type="match status" value="1"/>
</dbReference>
<dbReference type="GO" id="GO:0000963">
    <property type="term" value="P:mitochondrial RNA processing"/>
    <property type="evidence" value="ECO:0007669"/>
    <property type="project" value="TreeGrafter"/>
</dbReference>
<accession>A0A914WQ92</accession>
<dbReference type="GO" id="GO:0035770">
    <property type="term" value="C:ribonucleoprotein granule"/>
    <property type="evidence" value="ECO:0007669"/>
    <property type="project" value="TreeGrafter"/>
</dbReference>
<dbReference type="AlphaFoldDB" id="A0A914WQ92"/>
<protein>
    <submittedName>
        <fullName evidence="3">RAP domain-containing protein</fullName>
    </submittedName>
</protein>
<keyword evidence="2" id="KW-1185">Reference proteome</keyword>
<reference evidence="3" key="1">
    <citation type="submission" date="2022-11" db="UniProtKB">
        <authorList>
            <consortium name="WormBaseParasite"/>
        </authorList>
    </citation>
    <scope>IDENTIFICATION</scope>
</reference>
<evidence type="ECO:0000313" key="3">
    <source>
        <dbReference type="WBParaSite" id="PSAMB.scaffold4525size14333.g24527.t1"/>
    </source>
</evidence>
<dbReference type="WBParaSite" id="PSAMB.scaffold4525size14333.g24527.t1">
    <property type="protein sequence ID" value="PSAMB.scaffold4525size14333.g24527.t1"/>
    <property type="gene ID" value="PSAMB.scaffold4525size14333.g24527"/>
</dbReference>
<dbReference type="PANTHER" id="PTHR21228:SF69">
    <property type="entry name" value="GH07286P"/>
    <property type="match status" value="1"/>
</dbReference>
<dbReference type="GO" id="GO:0044528">
    <property type="term" value="P:regulation of mitochondrial mRNA stability"/>
    <property type="evidence" value="ECO:0007669"/>
    <property type="project" value="TreeGrafter"/>
</dbReference>
<proteinExistence type="predicted"/>
<dbReference type="InterPro" id="IPR050870">
    <property type="entry name" value="FAST_kinase"/>
</dbReference>
<dbReference type="Proteomes" id="UP000887566">
    <property type="component" value="Unplaced"/>
</dbReference>
<dbReference type="SMART" id="SM00952">
    <property type="entry name" value="RAP"/>
    <property type="match status" value="1"/>
</dbReference>
<evidence type="ECO:0000313" key="2">
    <source>
        <dbReference type="Proteomes" id="UP000887566"/>
    </source>
</evidence>
<dbReference type="GO" id="GO:0003723">
    <property type="term" value="F:RNA binding"/>
    <property type="evidence" value="ECO:0007669"/>
    <property type="project" value="TreeGrafter"/>
</dbReference>
<sequence length="670" mass="74210">MFVRMTVRLLRLRSSQARQSLPRQLCTSSRCFAQDAPNSSQAKSAPWTASVVVDEDAADIFVGKLLENRGRKVEKDVPQWVKSEAQRAFFHAENVVQLQEVLHVYPKLEHTDASSFLSRLVALSSVPAVSASDQKEARRKAKEWLVSTNYQDAFAESLLNSSQAPLESVVSALNALTALNLEDKVHSHLLATFQDAVKNCTKAPISPIIAFAVCHRMNKTKLSDQLQAMLDHALYTKLSEVSSPADLLSLLIHVQLPSVDQPTWLQALEAKALELLPAMNAGELVSLVSIIANFAKVKPRNIPLLQNVVTNLKRHTKPLTINQLVTLVVSAGKIAFLDPRLLMRVTADLKVRADEIGKWTQMASLTSGLAQLRMGDSATWQLLIDWMERHLQDAKPGELSISASALARCNVTGPAVKKIGTHLAKILDPKLTANARTWLNAVHSLAVMGCLTPKLAESTLIEDFLTELLGSVDKAAAADYKTSVAFDIRQKLMQINSAAQLDLVDYRGPLLAKNDRRFIFSDTCAEEVSQLKYGKNMNFTSKQLRSAINAFAPMKTHSQPPQVTADGVVVDAVLSVDSGDRFLPTSDWQKGQKVAVTLWGYPHRTLMINDDTPTFLGHFALGLRHLKKRGYAIVQVFDFEFDAQKLFNQKVEFIQKKLVAAVREERSKKQ</sequence>